<keyword evidence="3" id="KW-1185">Reference proteome</keyword>
<organism evidence="2 3">
    <name type="scientific">Moesziomyces aphidis</name>
    <name type="common">Pseudozyma aphidis</name>
    <dbReference type="NCBI Taxonomy" id="84754"/>
    <lineage>
        <taxon>Eukaryota</taxon>
        <taxon>Fungi</taxon>
        <taxon>Dikarya</taxon>
        <taxon>Basidiomycota</taxon>
        <taxon>Ustilaginomycotina</taxon>
        <taxon>Ustilaginomycetes</taxon>
        <taxon>Ustilaginales</taxon>
        <taxon>Ustilaginaceae</taxon>
        <taxon>Moesziomyces</taxon>
    </lineage>
</organism>
<evidence type="ECO:0000313" key="2">
    <source>
        <dbReference type="EMBL" id="ETS59491.1"/>
    </source>
</evidence>
<evidence type="ECO:0000256" key="1">
    <source>
        <dbReference type="SAM" id="MobiDB-lite"/>
    </source>
</evidence>
<dbReference type="OrthoDB" id="2547445at2759"/>
<feature type="compositionally biased region" description="Polar residues" evidence="1">
    <location>
        <begin position="240"/>
        <end position="256"/>
    </location>
</feature>
<gene>
    <name evidence="2" type="ORF">PaG_06410</name>
</gene>
<feature type="compositionally biased region" description="Low complexity" evidence="1">
    <location>
        <begin position="170"/>
        <end position="199"/>
    </location>
</feature>
<feature type="compositionally biased region" description="Basic and acidic residues" evidence="1">
    <location>
        <begin position="226"/>
        <end position="239"/>
    </location>
</feature>
<feature type="region of interest" description="Disordered" evidence="1">
    <location>
        <begin position="332"/>
        <end position="392"/>
    </location>
</feature>
<evidence type="ECO:0000313" key="3">
    <source>
        <dbReference type="Proteomes" id="UP000019462"/>
    </source>
</evidence>
<sequence>MPPPTFARKTNPAQTFPAFTSLETPYPLLRAPSFPPLHLDTQAYTPWDWLWEDRAGCLATAVVQDPMEAHAQSFGWLAIRNFTFCLSREPDPPNKPLGTQPEGNSLGTSDRRKPRTTGMGDSVVVLYHPEQPQQPIAWCNTLVAFTSTQHMRCHTALPTCQRCDAIRSGQQAGKDGQPAPAAPPAGAQAAGQSAGQGKAQDSDPASHPSPENGARRRLDPPATQDQDDRGLVSLTKRDTSSAPGQNSTPQPASDKTAQPFGTPRSATSQDFLADATLQEAIHEFQDFCENKLTLAVRADCPLRVVRGWLDEPPFDLHRFCSSQQGDVWVHHGPRHPNAGISTQSKDDQGKGSTKQPEPVTGEVRSRNVDPHYERGAFDPNDPIVPWPEDKGA</sequence>
<dbReference type="Proteomes" id="UP000019462">
    <property type="component" value="Unassembled WGS sequence"/>
</dbReference>
<reference evidence="2 3" key="1">
    <citation type="journal article" date="2014" name="Genome Announc.">
        <title>Genome sequence of the basidiomycetous fungus Pseudozyma aphidis DSM70725, an efficient producer of biosurfactant mannosylerythritol lipids.</title>
        <authorList>
            <person name="Lorenz S."/>
            <person name="Guenther M."/>
            <person name="Grumaz C."/>
            <person name="Rupp S."/>
            <person name="Zibek S."/>
            <person name="Sohn K."/>
        </authorList>
    </citation>
    <scope>NUCLEOTIDE SEQUENCE [LARGE SCALE GENOMIC DNA]</scope>
    <source>
        <strain evidence="3">ATCC 32657 / CBS 517.83 / DSM 70725 / JCM 10318 / NBRC 10182 / NRRL Y-7954 / St-0401</strain>
    </source>
</reference>
<dbReference type="HOGENOM" id="CLU_797221_0_0_1"/>
<feature type="compositionally biased region" description="Basic and acidic residues" evidence="1">
    <location>
        <begin position="363"/>
        <end position="376"/>
    </location>
</feature>
<comment type="caution">
    <text evidence="2">The sequence shown here is derived from an EMBL/GenBank/DDBJ whole genome shotgun (WGS) entry which is preliminary data.</text>
</comment>
<feature type="region of interest" description="Disordered" evidence="1">
    <location>
        <begin position="170"/>
        <end position="266"/>
    </location>
</feature>
<feature type="region of interest" description="Disordered" evidence="1">
    <location>
        <begin position="90"/>
        <end position="118"/>
    </location>
</feature>
<dbReference type="EMBL" id="AWNI01000042">
    <property type="protein sequence ID" value="ETS59491.1"/>
    <property type="molecule type" value="Genomic_DNA"/>
</dbReference>
<dbReference type="AlphaFoldDB" id="W3VFG5"/>
<proteinExistence type="predicted"/>
<name>W3VFG5_MOEAP</name>
<accession>W3VFG5</accession>
<protein>
    <submittedName>
        <fullName evidence="2">Uncharacterized protein</fullName>
    </submittedName>
</protein>